<gene>
    <name evidence="2" type="ORF">GA0070622_3648</name>
</gene>
<dbReference type="Proteomes" id="UP000199558">
    <property type="component" value="Unassembled WGS sequence"/>
</dbReference>
<name>A0A1A9BCA3_9ACTN</name>
<evidence type="ECO:0000313" key="2">
    <source>
        <dbReference type="EMBL" id="SBT66624.1"/>
    </source>
</evidence>
<evidence type="ECO:0000256" key="1">
    <source>
        <dbReference type="SAM" id="Phobius"/>
    </source>
</evidence>
<dbReference type="OrthoDB" id="4569917at2"/>
<evidence type="ECO:0000313" key="3">
    <source>
        <dbReference type="Proteomes" id="UP000199558"/>
    </source>
</evidence>
<proteinExistence type="predicted"/>
<keyword evidence="1" id="KW-0472">Membrane</keyword>
<accession>A0A1A9BCA3</accession>
<keyword evidence="1" id="KW-0812">Transmembrane</keyword>
<dbReference type="EMBL" id="FLRH01000003">
    <property type="protein sequence ID" value="SBT66624.1"/>
    <property type="molecule type" value="Genomic_DNA"/>
</dbReference>
<feature type="transmembrane region" description="Helical" evidence="1">
    <location>
        <begin position="6"/>
        <end position="26"/>
    </location>
</feature>
<sequence length="157" mass="16156">MRAAPLVDGAIAGAVGSAVLNLVSYLDMATRARPASTTPETTAGKLADVAHVDLGPAEEAANRRAGLGPVLGYVTGIAAGAVFGAFAARRRVPLPLAVVLLGGGVMATSDGSMTLLGVTDPRTWRRIDWASDLVPHLAYGLTAAATWRRLRPSSRRG</sequence>
<organism evidence="2 3">
    <name type="scientific">Micromonospora sediminicola</name>
    <dbReference type="NCBI Taxonomy" id="946078"/>
    <lineage>
        <taxon>Bacteria</taxon>
        <taxon>Bacillati</taxon>
        <taxon>Actinomycetota</taxon>
        <taxon>Actinomycetes</taxon>
        <taxon>Micromonosporales</taxon>
        <taxon>Micromonosporaceae</taxon>
        <taxon>Micromonospora</taxon>
    </lineage>
</organism>
<reference evidence="3" key="1">
    <citation type="submission" date="2016-06" db="EMBL/GenBank/DDBJ databases">
        <authorList>
            <person name="Varghese N."/>
            <person name="Submissions Spin"/>
        </authorList>
    </citation>
    <scope>NUCLEOTIDE SEQUENCE [LARGE SCALE GENOMIC DNA]</scope>
    <source>
        <strain evidence="3">DSM 45794</strain>
    </source>
</reference>
<protein>
    <recommendedName>
        <fullName evidence="4">DUF1440 domain-containing protein</fullName>
    </recommendedName>
</protein>
<dbReference type="STRING" id="946078.GA0070622_3648"/>
<dbReference type="RefSeq" id="WP_091574394.1">
    <property type="nucleotide sequence ID" value="NZ_FLRH01000003.1"/>
</dbReference>
<evidence type="ECO:0008006" key="4">
    <source>
        <dbReference type="Google" id="ProtNLM"/>
    </source>
</evidence>
<keyword evidence="1" id="KW-1133">Transmembrane helix</keyword>
<feature type="transmembrane region" description="Helical" evidence="1">
    <location>
        <begin position="94"/>
        <end position="118"/>
    </location>
</feature>
<feature type="transmembrane region" description="Helical" evidence="1">
    <location>
        <begin position="70"/>
        <end position="88"/>
    </location>
</feature>
<keyword evidence="3" id="KW-1185">Reference proteome</keyword>
<dbReference type="AlphaFoldDB" id="A0A1A9BCA3"/>